<dbReference type="PANTHER" id="PTHR33116">
    <property type="entry name" value="REVERSE TRANSCRIPTASE ZINC-BINDING DOMAIN-CONTAINING PROTEIN-RELATED-RELATED"/>
    <property type="match status" value="1"/>
</dbReference>
<dbReference type="InterPro" id="IPR036397">
    <property type="entry name" value="RNaseH_sf"/>
</dbReference>
<evidence type="ECO:0000256" key="1">
    <source>
        <dbReference type="SAM" id="MobiDB-lite"/>
    </source>
</evidence>
<dbReference type="Pfam" id="PF14111">
    <property type="entry name" value="DUF4283"/>
    <property type="match status" value="1"/>
</dbReference>
<dbReference type="Gene3D" id="3.30.420.10">
    <property type="entry name" value="Ribonuclease H-like superfamily/Ribonuclease H"/>
    <property type="match status" value="1"/>
</dbReference>
<reference evidence="4" key="1">
    <citation type="journal article" date="2017" name="Front. Plant Sci.">
        <title>Climate Clever Clovers: New Paradigm to Reduce the Environmental Footprint of Ruminants by Breeding Low Methanogenic Forages Utilizing Haplotype Variation.</title>
        <authorList>
            <person name="Kaur P."/>
            <person name="Appels R."/>
            <person name="Bayer P.E."/>
            <person name="Keeble-Gagnere G."/>
            <person name="Wang J."/>
            <person name="Hirakawa H."/>
            <person name="Shirasawa K."/>
            <person name="Vercoe P."/>
            <person name="Stefanova K."/>
            <person name="Durmic Z."/>
            <person name="Nichols P."/>
            <person name="Revell C."/>
            <person name="Isobe S.N."/>
            <person name="Edwards D."/>
            <person name="Erskine W."/>
        </authorList>
    </citation>
    <scope>NUCLEOTIDE SEQUENCE [LARGE SCALE GENOMIC DNA]</scope>
    <source>
        <strain evidence="4">cv. Daliak</strain>
    </source>
</reference>
<proteinExistence type="predicted"/>
<feature type="region of interest" description="Disordered" evidence="1">
    <location>
        <begin position="1"/>
        <end position="37"/>
    </location>
</feature>
<dbReference type="GO" id="GO:0003676">
    <property type="term" value="F:nucleic acid binding"/>
    <property type="evidence" value="ECO:0007669"/>
    <property type="project" value="InterPro"/>
</dbReference>
<evidence type="ECO:0000313" key="3">
    <source>
        <dbReference type="EMBL" id="GAU42562.1"/>
    </source>
</evidence>
<dbReference type="Proteomes" id="UP000242715">
    <property type="component" value="Unassembled WGS sequence"/>
</dbReference>
<feature type="compositionally biased region" description="Basic and acidic residues" evidence="1">
    <location>
        <begin position="17"/>
        <end position="31"/>
    </location>
</feature>
<name>A0A2Z6P2C2_TRISU</name>
<dbReference type="PANTHER" id="PTHR33116:SF78">
    <property type="entry name" value="OS12G0587133 PROTEIN"/>
    <property type="match status" value="1"/>
</dbReference>
<dbReference type="AlphaFoldDB" id="A0A2Z6P2C2"/>
<dbReference type="InterPro" id="IPR025558">
    <property type="entry name" value="DUF4283"/>
</dbReference>
<sequence>MSFTFMASSPMQNTESRPPDPPDRGGIEGKNDTTTVKANGEKQPTISVSFRDKVLGKQMVARKERTNILAENLARVELIKGNRLLPMLHVHSKIMEELSTPWKDTLVVKLLGKKIGYNIMKSKLEILWDLKGGFELMDIGNSFFMIKFDGEEDKTRVINGGPWMIYDHYLAMRQWVPNFNAATATIDKTMVWIRIPSLNLVYYDESVLWAIASMIVHPLRKRDKSNIYVETNNAGDKVHKNQAGSELQIDQNGKNQLGENATLNCVIHGDDGGADELHGDWIKVERKKRNPRINGDGTTNSQKENTLYQEECLWFQKSRSQWITDGDRNTKYYHSKTIIRRRKNKILSLRDDAGNWIDEPENLKDLVRQFYVDLFTEEIVDREHVVSWNTYPHSIESHHDRLGANVQFSECKKALFEMGPHKARGEDGYPALFFQQCWDTVGNSLFQFVNQVIHHCISSPSYKILWNGEKSDSFNPTRGQKINNQKTQIYFSKNVDSQLRDDILLHTGFSHVNNMSRYLGADLATRSTRGQFKHIVQKIQNKLSGWKQQCLSLAGRITLSKSVISSIPYYHMQYAKIPKTICDEFEKIQRGFLWGDTEHGRKTHLVNWDMCCQPKSNGGLGFKRPHHMNEVFLMKICSQPYDSPLWRALVGISKDFQRHVFWQIGDGRRTNFWMDKWVPNGGDLFGSASQSLIDTTLSVRDTLNAVGDWNLEFLGDNLPINVVNQVLALPAPDDADGPDIMGWGSTGNHQFTVQRAYILQHGDTHALEGDWKSLWNWKGPHCIQTFIWLAAHERILTNYRRSKWVWAYLLYALDARETMRLLYMCCVTVFMLLRSWIFNNINKSWIGAFITSWKTTFMTTCWFLWKWRNQSIFEDDFHLPDNPILAIQNLTREIDLRPIQLPHVDLQIKDTIYIGWKKPPEGWIKLNCDGACKGGGESSGCGGLFRNSDERWMKGYSKKISVCDAFHAELWGI</sequence>
<evidence type="ECO:0000259" key="2">
    <source>
        <dbReference type="Pfam" id="PF14111"/>
    </source>
</evidence>
<dbReference type="EMBL" id="DF973924">
    <property type="protein sequence ID" value="GAU42562.1"/>
    <property type="molecule type" value="Genomic_DNA"/>
</dbReference>
<keyword evidence="4" id="KW-1185">Reference proteome</keyword>
<evidence type="ECO:0000313" key="4">
    <source>
        <dbReference type="Proteomes" id="UP000242715"/>
    </source>
</evidence>
<feature type="domain" description="DUF4283" evidence="2">
    <location>
        <begin position="102"/>
        <end position="181"/>
    </location>
</feature>
<organism evidence="3 4">
    <name type="scientific">Trifolium subterraneum</name>
    <name type="common">Subterranean clover</name>
    <dbReference type="NCBI Taxonomy" id="3900"/>
    <lineage>
        <taxon>Eukaryota</taxon>
        <taxon>Viridiplantae</taxon>
        <taxon>Streptophyta</taxon>
        <taxon>Embryophyta</taxon>
        <taxon>Tracheophyta</taxon>
        <taxon>Spermatophyta</taxon>
        <taxon>Magnoliopsida</taxon>
        <taxon>eudicotyledons</taxon>
        <taxon>Gunneridae</taxon>
        <taxon>Pentapetalae</taxon>
        <taxon>rosids</taxon>
        <taxon>fabids</taxon>
        <taxon>Fabales</taxon>
        <taxon>Fabaceae</taxon>
        <taxon>Papilionoideae</taxon>
        <taxon>50 kb inversion clade</taxon>
        <taxon>NPAAA clade</taxon>
        <taxon>Hologalegina</taxon>
        <taxon>IRL clade</taxon>
        <taxon>Trifolieae</taxon>
        <taxon>Trifolium</taxon>
    </lineage>
</organism>
<dbReference type="OrthoDB" id="994333at2759"/>
<accession>A0A2Z6P2C2</accession>
<feature type="compositionally biased region" description="Polar residues" evidence="1">
    <location>
        <begin position="1"/>
        <end position="16"/>
    </location>
</feature>
<protein>
    <recommendedName>
        <fullName evidence="2">DUF4283 domain-containing protein</fullName>
    </recommendedName>
</protein>
<gene>
    <name evidence="3" type="ORF">TSUD_240380</name>
</gene>